<accession>A0A4R2I4H6</accession>
<gene>
    <name evidence="1" type="ORF">EV646_11976</name>
</gene>
<dbReference type="Proteomes" id="UP000295573">
    <property type="component" value="Unassembled WGS sequence"/>
</dbReference>
<dbReference type="AlphaFoldDB" id="A0A4R2I4H6"/>
<reference evidence="1 2" key="1">
    <citation type="journal article" date="2015" name="Stand. Genomic Sci.">
        <title>Genomic Encyclopedia of Bacterial and Archaeal Type Strains, Phase III: the genomes of soil and plant-associated and newly described type strains.</title>
        <authorList>
            <person name="Whitman W.B."/>
            <person name="Woyke T."/>
            <person name="Klenk H.P."/>
            <person name="Zhou Y."/>
            <person name="Lilburn T.G."/>
            <person name="Beck B.J."/>
            <person name="De Vos P."/>
            <person name="Vandamme P."/>
            <person name="Eisen J.A."/>
            <person name="Garrity G."/>
            <person name="Hugenholtz P."/>
            <person name="Kyrpides N.C."/>
        </authorList>
    </citation>
    <scope>NUCLEOTIDE SEQUENCE [LARGE SCALE GENOMIC DNA]</scope>
    <source>
        <strain evidence="1 2">VKM Ac-2541</strain>
    </source>
</reference>
<keyword evidence="2" id="KW-1185">Reference proteome</keyword>
<organism evidence="1 2">
    <name type="scientific">Kribbella antiqua</name>
    <dbReference type="NCBI Taxonomy" id="2512217"/>
    <lineage>
        <taxon>Bacteria</taxon>
        <taxon>Bacillati</taxon>
        <taxon>Actinomycetota</taxon>
        <taxon>Actinomycetes</taxon>
        <taxon>Propionibacteriales</taxon>
        <taxon>Kribbellaceae</taxon>
        <taxon>Kribbella</taxon>
    </lineage>
</organism>
<name>A0A4R2I4H6_9ACTN</name>
<evidence type="ECO:0000313" key="2">
    <source>
        <dbReference type="Proteomes" id="UP000295573"/>
    </source>
</evidence>
<dbReference type="EMBL" id="SLWR01000019">
    <property type="protein sequence ID" value="TCO39034.1"/>
    <property type="molecule type" value="Genomic_DNA"/>
</dbReference>
<comment type="caution">
    <text evidence="1">The sequence shown here is derived from an EMBL/GenBank/DDBJ whole genome shotgun (WGS) entry which is preliminary data.</text>
</comment>
<protein>
    <submittedName>
        <fullName evidence="1">Uncharacterized protein</fullName>
    </submittedName>
</protein>
<proteinExistence type="predicted"/>
<sequence>MLNLLPWQSQLMVPLATLATWHCWWVHTEVNALKVPAVG</sequence>
<evidence type="ECO:0000313" key="1">
    <source>
        <dbReference type="EMBL" id="TCO39034.1"/>
    </source>
</evidence>